<name>A0A4U6UF73_SETVI</name>
<feature type="chain" id="PRO_5021024981" evidence="1">
    <location>
        <begin position="26"/>
        <end position="52"/>
    </location>
</feature>
<dbReference type="Gramene" id="TKW09067">
    <property type="protein sequence ID" value="TKW09067"/>
    <property type="gene ID" value="SEVIR_6G067350v2"/>
</dbReference>
<proteinExistence type="predicted"/>
<dbReference type="Proteomes" id="UP000298652">
    <property type="component" value="Chromosome 6"/>
</dbReference>
<evidence type="ECO:0000256" key="1">
    <source>
        <dbReference type="SAM" id="SignalP"/>
    </source>
</evidence>
<evidence type="ECO:0000313" key="2">
    <source>
        <dbReference type="EMBL" id="TKW09067.1"/>
    </source>
</evidence>
<protein>
    <submittedName>
        <fullName evidence="2">Uncharacterized protein</fullName>
    </submittedName>
</protein>
<dbReference type="EMBL" id="CM016557">
    <property type="protein sequence ID" value="TKW09067.1"/>
    <property type="molecule type" value="Genomic_DNA"/>
</dbReference>
<reference evidence="2" key="1">
    <citation type="submission" date="2019-03" db="EMBL/GenBank/DDBJ databases">
        <title>WGS assembly of Setaria viridis.</title>
        <authorList>
            <person name="Huang P."/>
            <person name="Jenkins J."/>
            <person name="Grimwood J."/>
            <person name="Barry K."/>
            <person name="Healey A."/>
            <person name="Mamidi S."/>
            <person name="Sreedasyam A."/>
            <person name="Shu S."/>
            <person name="Feldman M."/>
            <person name="Wu J."/>
            <person name="Yu Y."/>
            <person name="Chen C."/>
            <person name="Johnson J."/>
            <person name="Rokhsar D."/>
            <person name="Baxter I."/>
            <person name="Schmutz J."/>
            <person name="Brutnell T."/>
            <person name="Kellogg E."/>
        </authorList>
    </citation>
    <scope>NUCLEOTIDE SEQUENCE [LARGE SCALE GENOMIC DNA]</scope>
</reference>
<gene>
    <name evidence="2" type="ORF">SEVIR_6G067350v2</name>
</gene>
<sequence length="52" mass="5927">MMMQKRQRQLFPEIRLLLSLPTIWLLNPDLCMSACSLTCLSDSSKKKSSSVP</sequence>
<keyword evidence="1" id="KW-0732">Signal</keyword>
<dbReference type="AlphaFoldDB" id="A0A4U6UF73"/>
<accession>A0A4U6UF73</accession>
<feature type="signal peptide" evidence="1">
    <location>
        <begin position="1"/>
        <end position="25"/>
    </location>
</feature>
<keyword evidence="3" id="KW-1185">Reference proteome</keyword>
<organism evidence="2 3">
    <name type="scientific">Setaria viridis</name>
    <name type="common">Green bristlegrass</name>
    <name type="synonym">Setaria italica subsp. viridis</name>
    <dbReference type="NCBI Taxonomy" id="4556"/>
    <lineage>
        <taxon>Eukaryota</taxon>
        <taxon>Viridiplantae</taxon>
        <taxon>Streptophyta</taxon>
        <taxon>Embryophyta</taxon>
        <taxon>Tracheophyta</taxon>
        <taxon>Spermatophyta</taxon>
        <taxon>Magnoliopsida</taxon>
        <taxon>Liliopsida</taxon>
        <taxon>Poales</taxon>
        <taxon>Poaceae</taxon>
        <taxon>PACMAD clade</taxon>
        <taxon>Panicoideae</taxon>
        <taxon>Panicodae</taxon>
        <taxon>Paniceae</taxon>
        <taxon>Cenchrinae</taxon>
        <taxon>Setaria</taxon>
    </lineage>
</organism>
<evidence type="ECO:0000313" key="3">
    <source>
        <dbReference type="Proteomes" id="UP000298652"/>
    </source>
</evidence>